<proteinExistence type="predicted"/>
<protein>
    <submittedName>
        <fullName evidence="1">Uncharacterized protein</fullName>
    </submittedName>
</protein>
<dbReference type="Proteomes" id="UP001314170">
    <property type="component" value="Unassembled WGS sequence"/>
</dbReference>
<name>A0AAV1SFZ2_9ROSI</name>
<dbReference type="EMBL" id="CAWUPB010001178">
    <property type="protein sequence ID" value="CAK7349980.1"/>
    <property type="molecule type" value="Genomic_DNA"/>
</dbReference>
<sequence length="78" mass="8552">MKHHLCKRGYILSITCPPTTTSFITTTTSARTNLGSCAEPIRSKYGLGGSSRLMRKDLDGPNTQMKIITSYSIPTKCL</sequence>
<reference evidence="1 2" key="1">
    <citation type="submission" date="2024-01" db="EMBL/GenBank/DDBJ databases">
        <authorList>
            <person name="Waweru B."/>
        </authorList>
    </citation>
    <scope>NUCLEOTIDE SEQUENCE [LARGE SCALE GENOMIC DNA]</scope>
</reference>
<comment type="caution">
    <text evidence="1">The sequence shown here is derived from an EMBL/GenBank/DDBJ whole genome shotgun (WGS) entry which is preliminary data.</text>
</comment>
<evidence type="ECO:0000313" key="1">
    <source>
        <dbReference type="EMBL" id="CAK7349980.1"/>
    </source>
</evidence>
<dbReference type="AlphaFoldDB" id="A0AAV1SFZ2"/>
<gene>
    <name evidence="1" type="ORF">DCAF_LOCUS22703</name>
</gene>
<organism evidence="1 2">
    <name type="scientific">Dovyalis caffra</name>
    <dbReference type="NCBI Taxonomy" id="77055"/>
    <lineage>
        <taxon>Eukaryota</taxon>
        <taxon>Viridiplantae</taxon>
        <taxon>Streptophyta</taxon>
        <taxon>Embryophyta</taxon>
        <taxon>Tracheophyta</taxon>
        <taxon>Spermatophyta</taxon>
        <taxon>Magnoliopsida</taxon>
        <taxon>eudicotyledons</taxon>
        <taxon>Gunneridae</taxon>
        <taxon>Pentapetalae</taxon>
        <taxon>rosids</taxon>
        <taxon>fabids</taxon>
        <taxon>Malpighiales</taxon>
        <taxon>Salicaceae</taxon>
        <taxon>Flacourtieae</taxon>
        <taxon>Dovyalis</taxon>
    </lineage>
</organism>
<keyword evidence="2" id="KW-1185">Reference proteome</keyword>
<evidence type="ECO:0000313" key="2">
    <source>
        <dbReference type="Proteomes" id="UP001314170"/>
    </source>
</evidence>
<accession>A0AAV1SFZ2</accession>